<protein>
    <submittedName>
        <fullName evidence="3">Secreted protein</fullName>
    </submittedName>
</protein>
<keyword evidence="1" id="KW-0732">Signal</keyword>
<name>A0A1I7ZGM5_9BILA</name>
<sequence length="66" mass="7518">MLCLLLSSSSLIQMVLEPEQVRSINHSEHPQDQKTLIIQKTTGSETGMDTYLSCFPYEDFTLQRPS</sequence>
<reference evidence="3" key="1">
    <citation type="submission" date="2016-11" db="UniProtKB">
        <authorList>
            <consortium name="WormBaseParasite"/>
        </authorList>
    </citation>
    <scope>IDENTIFICATION</scope>
</reference>
<feature type="signal peptide" evidence="1">
    <location>
        <begin position="1"/>
        <end position="18"/>
    </location>
</feature>
<accession>A0A1I7ZGM5</accession>
<keyword evidence="2" id="KW-1185">Reference proteome</keyword>
<evidence type="ECO:0000313" key="3">
    <source>
        <dbReference type="WBParaSite" id="L893_g26205.t1"/>
    </source>
</evidence>
<feature type="chain" id="PRO_5009313428" evidence="1">
    <location>
        <begin position="19"/>
        <end position="66"/>
    </location>
</feature>
<evidence type="ECO:0000256" key="1">
    <source>
        <dbReference type="SAM" id="SignalP"/>
    </source>
</evidence>
<dbReference type="Proteomes" id="UP000095287">
    <property type="component" value="Unplaced"/>
</dbReference>
<evidence type="ECO:0000313" key="2">
    <source>
        <dbReference type="Proteomes" id="UP000095287"/>
    </source>
</evidence>
<dbReference type="AlphaFoldDB" id="A0A1I7ZGM5"/>
<dbReference type="WBParaSite" id="L893_g26205.t1">
    <property type="protein sequence ID" value="L893_g26205.t1"/>
    <property type="gene ID" value="L893_g26205"/>
</dbReference>
<organism evidence="2 3">
    <name type="scientific">Steinernema glaseri</name>
    <dbReference type="NCBI Taxonomy" id="37863"/>
    <lineage>
        <taxon>Eukaryota</taxon>
        <taxon>Metazoa</taxon>
        <taxon>Ecdysozoa</taxon>
        <taxon>Nematoda</taxon>
        <taxon>Chromadorea</taxon>
        <taxon>Rhabditida</taxon>
        <taxon>Tylenchina</taxon>
        <taxon>Panagrolaimomorpha</taxon>
        <taxon>Strongyloidoidea</taxon>
        <taxon>Steinernematidae</taxon>
        <taxon>Steinernema</taxon>
    </lineage>
</organism>
<proteinExistence type="predicted"/>